<keyword evidence="3 7" id="KW-0067">ATP-binding</keyword>
<dbReference type="STRING" id="400682.A0A1X7UQC5"/>
<keyword evidence="5 7" id="KW-0505">Motor protein</keyword>
<keyword evidence="12" id="KW-1185">Reference proteome</keyword>
<dbReference type="PROSITE" id="PS50067">
    <property type="entry name" value="KINESIN_MOTOR_2"/>
    <property type="match status" value="1"/>
</dbReference>
<feature type="coiled-coil region" evidence="8">
    <location>
        <begin position="834"/>
        <end position="861"/>
    </location>
</feature>
<organism evidence="11">
    <name type="scientific">Amphimedon queenslandica</name>
    <name type="common">Sponge</name>
    <dbReference type="NCBI Taxonomy" id="400682"/>
    <lineage>
        <taxon>Eukaryota</taxon>
        <taxon>Metazoa</taxon>
        <taxon>Porifera</taxon>
        <taxon>Demospongiae</taxon>
        <taxon>Heteroscleromorpha</taxon>
        <taxon>Haplosclerida</taxon>
        <taxon>Niphatidae</taxon>
        <taxon>Amphimedon</taxon>
    </lineage>
</organism>
<gene>
    <name evidence="11" type="primary">100638428</name>
</gene>
<dbReference type="GO" id="GO:0003777">
    <property type="term" value="F:microtubule motor activity"/>
    <property type="evidence" value="ECO:0007669"/>
    <property type="project" value="InterPro"/>
</dbReference>
<evidence type="ECO:0000256" key="4">
    <source>
        <dbReference type="ARBA" id="ARBA00023054"/>
    </source>
</evidence>
<feature type="coiled-coil region" evidence="8">
    <location>
        <begin position="581"/>
        <end position="654"/>
    </location>
</feature>
<dbReference type="EnsemblMetazoa" id="Aqu2.1.29866_001">
    <property type="protein sequence ID" value="Aqu2.1.29866_001"/>
    <property type="gene ID" value="Aqu2.1.29866"/>
</dbReference>
<protein>
    <recommendedName>
        <fullName evidence="10">Kinesin motor domain-containing protein</fullName>
    </recommendedName>
</protein>
<evidence type="ECO:0000256" key="1">
    <source>
        <dbReference type="ARBA" id="ARBA00004245"/>
    </source>
</evidence>
<dbReference type="InParanoid" id="A0A1X7UQC5"/>
<name>A0A1X7UQC5_AMPQE</name>
<keyword evidence="2 7" id="KW-0547">Nucleotide-binding</keyword>
<dbReference type="GO" id="GO:0005524">
    <property type="term" value="F:ATP binding"/>
    <property type="evidence" value="ECO:0007669"/>
    <property type="project" value="UniProtKB-UniRule"/>
</dbReference>
<dbReference type="Proteomes" id="UP000007879">
    <property type="component" value="Unassembled WGS sequence"/>
</dbReference>
<evidence type="ECO:0000256" key="7">
    <source>
        <dbReference type="PROSITE-ProRule" id="PRU00283"/>
    </source>
</evidence>
<dbReference type="PANTHER" id="PTHR47968:SF75">
    <property type="entry name" value="CENTROMERE-ASSOCIATED PROTEIN E"/>
    <property type="match status" value="1"/>
</dbReference>
<reference evidence="11" key="2">
    <citation type="submission" date="2017-05" db="UniProtKB">
        <authorList>
            <consortium name="EnsemblMetazoa"/>
        </authorList>
    </citation>
    <scope>IDENTIFICATION</scope>
</reference>
<evidence type="ECO:0000256" key="3">
    <source>
        <dbReference type="ARBA" id="ARBA00022840"/>
    </source>
</evidence>
<evidence type="ECO:0000256" key="8">
    <source>
        <dbReference type="SAM" id="Coils"/>
    </source>
</evidence>
<dbReference type="AlphaFoldDB" id="A0A1X7UQC5"/>
<evidence type="ECO:0000256" key="2">
    <source>
        <dbReference type="ARBA" id="ARBA00022741"/>
    </source>
</evidence>
<feature type="coiled-coil region" evidence="8">
    <location>
        <begin position="680"/>
        <end position="789"/>
    </location>
</feature>
<evidence type="ECO:0000313" key="11">
    <source>
        <dbReference type="EnsemblMetazoa" id="Aqu2.1.29866_001"/>
    </source>
</evidence>
<evidence type="ECO:0000256" key="5">
    <source>
        <dbReference type="ARBA" id="ARBA00023175"/>
    </source>
</evidence>
<dbReference type="GO" id="GO:0007018">
    <property type="term" value="P:microtubule-based movement"/>
    <property type="evidence" value="ECO:0007669"/>
    <property type="project" value="InterPro"/>
</dbReference>
<dbReference type="PANTHER" id="PTHR47968">
    <property type="entry name" value="CENTROMERE PROTEIN E"/>
    <property type="match status" value="1"/>
</dbReference>
<evidence type="ECO:0000256" key="9">
    <source>
        <dbReference type="SAM" id="MobiDB-lite"/>
    </source>
</evidence>
<feature type="coiled-coil region" evidence="8">
    <location>
        <begin position="346"/>
        <end position="380"/>
    </location>
</feature>
<dbReference type="Pfam" id="PF00225">
    <property type="entry name" value="Kinesin"/>
    <property type="match status" value="1"/>
</dbReference>
<comment type="subcellular location">
    <subcellularLocation>
        <location evidence="1">Cytoplasm</location>
        <location evidence="1">Cytoskeleton</location>
    </subcellularLocation>
</comment>
<feature type="region of interest" description="Disordered" evidence="9">
    <location>
        <begin position="908"/>
        <end position="967"/>
    </location>
</feature>
<dbReference type="InterPro" id="IPR036961">
    <property type="entry name" value="Kinesin_motor_dom_sf"/>
</dbReference>
<dbReference type="InterPro" id="IPR027640">
    <property type="entry name" value="Kinesin-like_fam"/>
</dbReference>
<feature type="coiled-coil region" evidence="8">
    <location>
        <begin position="516"/>
        <end position="543"/>
    </location>
</feature>
<proteinExistence type="inferred from homology"/>
<dbReference type="SMART" id="SM00129">
    <property type="entry name" value="KISc"/>
    <property type="match status" value="1"/>
</dbReference>
<keyword evidence="6" id="KW-0963">Cytoplasm</keyword>
<keyword evidence="6" id="KW-0206">Cytoskeleton</keyword>
<dbReference type="GO" id="GO:0008017">
    <property type="term" value="F:microtubule binding"/>
    <property type="evidence" value="ECO:0007669"/>
    <property type="project" value="InterPro"/>
</dbReference>
<evidence type="ECO:0000259" key="10">
    <source>
        <dbReference type="PROSITE" id="PS50067"/>
    </source>
</evidence>
<dbReference type="KEGG" id="aqu:100638428"/>
<evidence type="ECO:0000256" key="6">
    <source>
        <dbReference type="ARBA" id="ARBA00023212"/>
    </source>
</evidence>
<accession>A0A1X7UQC5</accession>
<feature type="domain" description="Kinesin motor" evidence="10">
    <location>
        <begin position="23"/>
        <end position="333"/>
    </location>
</feature>
<dbReference type="InterPro" id="IPR001752">
    <property type="entry name" value="Kinesin_motor_dom"/>
</dbReference>
<dbReference type="SUPFAM" id="SSF52540">
    <property type="entry name" value="P-loop containing nucleoside triphosphate hydrolases"/>
    <property type="match status" value="1"/>
</dbReference>
<sequence length="967" mass="109381">MRTNSTRAISKYNLLHDPLMMDTITVGVRLRPLVNDETGEVKWTVNEKSVSPIDSSASYEFDNVFGQDVVTETIFNEIAQPVVNDAVRGINGTIFAYGQTASGKTYTMMGDDKALGIIPLAILNLYDIIKKQVMRDFIVRVSYFELYNESITDLQNTSRTNLQLREGPGRLIVHNLTETECVTVADVLQVLVAGRNNRTVRETKMNTASSRSHAIFTIIIESKDISQDKDIVQVSCLNLVDLAGSEKASAAINQAEFKEGRSINLSLMTLTSVISKLSMKYDGHIQYRDSKLTRYLRHSLGGNSKTVIICNISPLALEESHSTLKFAQRAKKISNKPIVNEVFLSEVAMQRKISKLIEELNLMKAENKRLKKELNKDEDMTEDDGVAMDTPSSFVADKQLVLDSPLFNKHRSFTTPTATPSVMATPSSTVPCRTFILPNVTLRRKKPSRGEETLESQSLLPLFDEFSVDASTQTDSEATPIACIDPEITLQAMRNINECVFVNMDASFKCPHYNELKLNETKLEELQFKLDESEVKAQEVEAVLSAEIDQLKSEIISDNQVYSINTKKYKELLNEQALQFESKMNLNEEKHEAELKELNELMSNKSVAMETEVSGLRKCLVEAEEKLGIKCKEIEDLRLEMNAENEKVASLGLQFEEVTDSESSVSKGLIENMTEMIAVMKENDATISSLTNDIQELEEARDAIVMKCSELEADNLEMKENFQKNKELVQRYRTERNIYREKYEELKSENASQTLKEQETESVECCKLKNEIKRLQEELCESRQKLKDQEAVLVEKDSSIELILTDNKRLLKKNSELINTRVPKDLYNESQRSCLKLKEEIFQLNKTHEKLNEDVARIRKERNIYRFKYEDTKEPAAPSPVAMQPVTPKLMDCSRFSYMQKVPPTAPVAQTTPIAPPLLSSNRSYEPAEPVKPEALALDKGAADENDDPSIEGPCEYGKPDNPCLQQ</sequence>
<dbReference type="InterPro" id="IPR027417">
    <property type="entry name" value="P-loop_NTPase"/>
</dbReference>
<dbReference type="EnsemblMetazoa" id="XM_019997434.1">
    <property type="protein sequence ID" value="XP_019852993.1"/>
    <property type="gene ID" value="LOC100638428"/>
</dbReference>
<dbReference type="PRINTS" id="PR00380">
    <property type="entry name" value="KINESINHEAVY"/>
</dbReference>
<dbReference type="GO" id="GO:0005856">
    <property type="term" value="C:cytoskeleton"/>
    <property type="evidence" value="ECO:0007669"/>
    <property type="project" value="UniProtKB-SubCell"/>
</dbReference>
<feature type="binding site" evidence="7">
    <location>
        <begin position="98"/>
        <end position="105"/>
    </location>
    <ligand>
        <name>ATP</name>
        <dbReference type="ChEBI" id="CHEBI:30616"/>
    </ligand>
</feature>
<comment type="similarity">
    <text evidence="7">Belongs to the TRAFAC class myosin-kinesin ATPase superfamily. Kinesin family.</text>
</comment>
<reference evidence="12" key="1">
    <citation type="journal article" date="2010" name="Nature">
        <title>The Amphimedon queenslandica genome and the evolution of animal complexity.</title>
        <authorList>
            <person name="Srivastava M."/>
            <person name="Simakov O."/>
            <person name="Chapman J."/>
            <person name="Fahey B."/>
            <person name="Gauthier M.E."/>
            <person name="Mitros T."/>
            <person name="Richards G.S."/>
            <person name="Conaco C."/>
            <person name="Dacre M."/>
            <person name="Hellsten U."/>
            <person name="Larroux C."/>
            <person name="Putnam N.H."/>
            <person name="Stanke M."/>
            <person name="Adamska M."/>
            <person name="Darling A."/>
            <person name="Degnan S.M."/>
            <person name="Oakley T.H."/>
            <person name="Plachetzki D.C."/>
            <person name="Zhai Y."/>
            <person name="Adamski M."/>
            <person name="Calcino A."/>
            <person name="Cummins S.F."/>
            <person name="Goodstein D.M."/>
            <person name="Harris C."/>
            <person name="Jackson D.J."/>
            <person name="Leys S.P."/>
            <person name="Shu S."/>
            <person name="Woodcroft B.J."/>
            <person name="Vervoort M."/>
            <person name="Kosik K.S."/>
            <person name="Manning G."/>
            <person name="Degnan B.M."/>
            <person name="Rokhsar D.S."/>
        </authorList>
    </citation>
    <scope>NUCLEOTIDE SEQUENCE [LARGE SCALE GENOMIC DNA]</scope>
</reference>
<evidence type="ECO:0000313" key="12">
    <source>
        <dbReference type="Proteomes" id="UP000007879"/>
    </source>
</evidence>
<dbReference type="OrthoDB" id="21525at2759"/>
<keyword evidence="4 8" id="KW-0175">Coiled coil</keyword>
<dbReference type="eggNOG" id="KOG0242">
    <property type="taxonomic scope" value="Eukaryota"/>
</dbReference>
<dbReference type="Gene3D" id="3.40.850.10">
    <property type="entry name" value="Kinesin motor domain"/>
    <property type="match status" value="1"/>
</dbReference>